<reference evidence="1" key="2">
    <citation type="journal article" date="2022" name="Microbiol. Resour. Announc.">
        <title>Metagenome Sequencing to Explore Phylogenomics of Terrestrial Cyanobacteria.</title>
        <authorList>
            <person name="Ward R.D."/>
            <person name="Stajich J.E."/>
            <person name="Johansen J.R."/>
            <person name="Huntemann M."/>
            <person name="Clum A."/>
            <person name="Foster B."/>
            <person name="Foster B."/>
            <person name="Roux S."/>
            <person name="Palaniappan K."/>
            <person name="Varghese N."/>
            <person name="Mukherjee S."/>
            <person name="Reddy T.B.K."/>
            <person name="Daum C."/>
            <person name="Copeland A."/>
            <person name="Chen I.A."/>
            <person name="Ivanova N.N."/>
            <person name="Kyrpides N.C."/>
            <person name="Shapiro N."/>
            <person name="Eloe-Fadrosh E.A."/>
            <person name="Pietrasiak N."/>
        </authorList>
    </citation>
    <scope>NUCLEOTIDE SEQUENCE</scope>
    <source>
        <strain evidence="1">CPER-KK1</strain>
    </source>
</reference>
<proteinExistence type="predicted"/>
<protein>
    <submittedName>
        <fullName evidence="1">Uncharacterized protein</fullName>
    </submittedName>
</protein>
<sequence>MAIRSKYLFQTHALVISEDLPALPPELRTNFLNEYRPILSADPYGCSGLPNHALTGRLRDYRTLDIDWEGVSFRLVYRVYETPSPKRVYVVSFDEHDPAYEKAKERTGRKR</sequence>
<dbReference type="EMBL" id="JAHHIF010000035">
    <property type="protein sequence ID" value="MBW4547099.1"/>
    <property type="molecule type" value="Genomic_DNA"/>
</dbReference>
<dbReference type="AlphaFoldDB" id="A0A951PPQ5"/>
<dbReference type="InterPro" id="IPR035093">
    <property type="entry name" value="RelE/ParE_toxin_dom_sf"/>
</dbReference>
<accession>A0A951PPQ5</accession>
<evidence type="ECO:0000313" key="1">
    <source>
        <dbReference type="EMBL" id="MBW4547099.1"/>
    </source>
</evidence>
<name>A0A951PPQ5_9CYAN</name>
<evidence type="ECO:0000313" key="2">
    <source>
        <dbReference type="Proteomes" id="UP000753908"/>
    </source>
</evidence>
<organism evidence="1 2">
    <name type="scientific">Symplocastrum torsivum CPER-KK1</name>
    <dbReference type="NCBI Taxonomy" id="450513"/>
    <lineage>
        <taxon>Bacteria</taxon>
        <taxon>Bacillati</taxon>
        <taxon>Cyanobacteriota</taxon>
        <taxon>Cyanophyceae</taxon>
        <taxon>Oscillatoriophycideae</taxon>
        <taxon>Oscillatoriales</taxon>
        <taxon>Microcoleaceae</taxon>
        <taxon>Symplocastrum</taxon>
    </lineage>
</organism>
<dbReference type="Proteomes" id="UP000753908">
    <property type="component" value="Unassembled WGS sequence"/>
</dbReference>
<gene>
    <name evidence="1" type="ORF">KME25_22055</name>
</gene>
<comment type="caution">
    <text evidence="1">The sequence shown here is derived from an EMBL/GenBank/DDBJ whole genome shotgun (WGS) entry which is preliminary data.</text>
</comment>
<dbReference type="SUPFAM" id="SSF143011">
    <property type="entry name" value="RelE-like"/>
    <property type="match status" value="1"/>
</dbReference>
<reference evidence="1" key="1">
    <citation type="submission" date="2021-05" db="EMBL/GenBank/DDBJ databases">
        <authorList>
            <person name="Pietrasiak N."/>
            <person name="Ward R."/>
            <person name="Stajich J.E."/>
            <person name="Kurbessoian T."/>
        </authorList>
    </citation>
    <scope>NUCLEOTIDE SEQUENCE</scope>
    <source>
        <strain evidence="1">CPER-KK1</strain>
    </source>
</reference>